<accession>A0ABP9WU96</accession>
<comment type="caution">
    <text evidence="1">The sequence shown here is derived from an EMBL/GenBank/DDBJ whole genome shotgun (WGS) entry which is preliminary data.</text>
</comment>
<reference evidence="1 2" key="1">
    <citation type="submission" date="2024-02" db="EMBL/GenBank/DDBJ databases">
        <title>Herpetosiphon gulosus NBRC 112829.</title>
        <authorList>
            <person name="Ichikawa N."/>
            <person name="Katano-Makiyama Y."/>
            <person name="Hidaka K."/>
        </authorList>
    </citation>
    <scope>NUCLEOTIDE SEQUENCE [LARGE SCALE GENOMIC DNA]</scope>
    <source>
        <strain evidence="1 2">NBRC 112829</strain>
    </source>
</reference>
<keyword evidence="2" id="KW-1185">Reference proteome</keyword>
<evidence type="ECO:0000313" key="2">
    <source>
        <dbReference type="Proteomes" id="UP001428290"/>
    </source>
</evidence>
<proteinExistence type="predicted"/>
<protein>
    <recommendedName>
        <fullName evidence="3">Apea-like HEPN domain-containing protein</fullName>
    </recommendedName>
</protein>
<evidence type="ECO:0008006" key="3">
    <source>
        <dbReference type="Google" id="ProtNLM"/>
    </source>
</evidence>
<sequence length="119" mass="13864">MRLLLLLVILENISIIESIDNKNQLTILPSPKILLDKKVIGSQLNNIKNEIKYSLSILNKIRSKIVHKGYNYSIDMPYYIQILEGCLHRSIDRIIKRVINDVGKYQNIMDIVPTYNVPW</sequence>
<name>A0ABP9WU96_9CHLR</name>
<gene>
    <name evidence="1" type="ORF">Hgul01_00553</name>
</gene>
<evidence type="ECO:0000313" key="1">
    <source>
        <dbReference type="EMBL" id="GAA5526773.1"/>
    </source>
</evidence>
<dbReference type="RefSeq" id="WP_345720410.1">
    <property type="nucleotide sequence ID" value="NZ_BAABRU010000002.1"/>
</dbReference>
<dbReference type="EMBL" id="BAABRU010000002">
    <property type="protein sequence ID" value="GAA5526773.1"/>
    <property type="molecule type" value="Genomic_DNA"/>
</dbReference>
<dbReference type="Proteomes" id="UP001428290">
    <property type="component" value="Unassembled WGS sequence"/>
</dbReference>
<organism evidence="1 2">
    <name type="scientific">Herpetosiphon gulosus</name>
    <dbReference type="NCBI Taxonomy" id="1973496"/>
    <lineage>
        <taxon>Bacteria</taxon>
        <taxon>Bacillati</taxon>
        <taxon>Chloroflexota</taxon>
        <taxon>Chloroflexia</taxon>
        <taxon>Herpetosiphonales</taxon>
        <taxon>Herpetosiphonaceae</taxon>
        <taxon>Herpetosiphon</taxon>
    </lineage>
</organism>